<comment type="similarity">
    <text evidence="5">Belongs to the 4-toluene sulfonate uptake permease (TSUP) (TC 2.A.102) family.</text>
</comment>
<keyword evidence="4 5" id="KW-0472">Membrane</keyword>
<dbReference type="GO" id="GO:0005886">
    <property type="term" value="C:plasma membrane"/>
    <property type="evidence" value="ECO:0007669"/>
    <property type="project" value="UniProtKB-SubCell"/>
</dbReference>
<dbReference type="PANTHER" id="PTHR43701">
    <property type="entry name" value="MEMBRANE TRANSPORTER PROTEIN MJ0441-RELATED"/>
    <property type="match status" value="1"/>
</dbReference>
<accession>A0A120CTV0</accession>
<evidence type="ECO:0000256" key="5">
    <source>
        <dbReference type="RuleBase" id="RU363041"/>
    </source>
</evidence>
<keyword evidence="3 5" id="KW-1133">Transmembrane helix</keyword>
<feature type="transmembrane region" description="Helical" evidence="5">
    <location>
        <begin position="44"/>
        <end position="64"/>
    </location>
</feature>
<keyword evidence="2 5" id="KW-0812">Transmembrane</keyword>
<comment type="caution">
    <text evidence="6">The sequence shown here is derived from an EMBL/GenBank/DDBJ whole genome shotgun (WGS) entry which is preliminary data.</text>
</comment>
<feature type="transmembrane region" description="Helical" evidence="5">
    <location>
        <begin position="12"/>
        <end position="37"/>
    </location>
</feature>
<keyword evidence="5" id="KW-1003">Cell membrane</keyword>
<evidence type="ECO:0000256" key="4">
    <source>
        <dbReference type="ARBA" id="ARBA00023136"/>
    </source>
</evidence>
<dbReference type="AlphaFoldDB" id="A0A120CTV0"/>
<comment type="subcellular location">
    <subcellularLocation>
        <location evidence="5">Cell membrane</location>
        <topology evidence="5">Multi-pass membrane protein</topology>
    </subcellularLocation>
    <subcellularLocation>
        <location evidence="1">Membrane</location>
        <topology evidence="1">Multi-pass membrane protein</topology>
    </subcellularLocation>
</comment>
<feature type="transmembrane region" description="Helical" evidence="5">
    <location>
        <begin position="70"/>
        <end position="89"/>
    </location>
</feature>
<dbReference type="InterPro" id="IPR002781">
    <property type="entry name" value="TM_pro_TauE-like"/>
</dbReference>
<feature type="transmembrane region" description="Helical" evidence="5">
    <location>
        <begin position="176"/>
        <end position="196"/>
    </location>
</feature>
<gene>
    <name evidence="6" type="ORF">APY04_2981</name>
</gene>
<evidence type="ECO:0000256" key="3">
    <source>
        <dbReference type="ARBA" id="ARBA00022989"/>
    </source>
</evidence>
<keyword evidence="7" id="KW-1185">Reference proteome</keyword>
<evidence type="ECO:0000256" key="1">
    <source>
        <dbReference type="ARBA" id="ARBA00004141"/>
    </source>
</evidence>
<dbReference type="EMBL" id="LMTR01000082">
    <property type="protein sequence ID" value="KWT65232.1"/>
    <property type="molecule type" value="Genomic_DNA"/>
</dbReference>
<dbReference type="PANTHER" id="PTHR43701:SF2">
    <property type="entry name" value="MEMBRANE TRANSPORTER PROTEIN YJNA-RELATED"/>
    <property type="match status" value="1"/>
</dbReference>
<evidence type="ECO:0000313" key="7">
    <source>
        <dbReference type="Proteomes" id="UP000059074"/>
    </source>
</evidence>
<dbReference type="STRING" id="121290.APY04_2981"/>
<dbReference type="InterPro" id="IPR051598">
    <property type="entry name" value="TSUP/Inactive_protease-like"/>
</dbReference>
<feature type="transmembrane region" description="Helical" evidence="5">
    <location>
        <begin position="236"/>
        <end position="254"/>
    </location>
</feature>
<evidence type="ECO:0000313" key="6">
    <source>
        <dbReference type="EMBL" id="KWT65232.1"/>
    </source>
</evidence>
<protein>
    <recommendedName>
        <fullName evidence="5">Probable membrane transporter protein</fullName>
    </recommendedName>
</protein>
<dbReference type="PATRIC" id="fig|121290.4.peg.582"/>
<feature type="transmembrane region" description="Helical" evidence="5">
    <location>
        <begin position="101"/>
        <end position="118"/>
    </location>
</feature>
<feature type="transmembrane region" description="Helical" evidence="5">
    <location>
        <begin position="138"/>
        <end position="164"/>
    </location>
</feature>
<dbReference type="Proteomes" id="UP000059074">
    <property type="component" value="Unassembled WGS sequence"/>
</dbReference>
<reference evidence="6 7" key="1">
    <citation type="submission" date="2015-10" db="EMBL/GenBank/DDBJ databases">
        <title>Transcriptomic analysis of a linuron degrading triple-species bacterial consortium.</title>
        <authorList>
            <person name="Albers P."/>
        </authorList>
    </citation>
    <scope>NUCLEOTIDE SEQUENCE [LARGE SCALE GENOMIC DNA]</scope>
    <source>
        <strain evidence="6 7">WDL6</strain>
    </source>
</reference>
<sequence length="260" mass="26140">MLQDLLATASGVLVGFVLGLVGGGGSVLAVPLLVYVVGVPSPHVAIGTSAVAVAVSALANLIGHARSGHVKWPCALVFATAGVVGAAIGSTLGKQFDGQKLLTLFGALMIAIAAFMFWNRNTEGDISVRLTSGSAPKLMPWLLAYGSGVGVLAGFFGIGGGFLIVPAIMAATGMPLIFAIGSSLVSVFAFGLTTAGNYAVSGLIDWELVAFFIGGGIVGGIFGQFAARALASKKQLLATMFAMFVAGVGAYVVWRGLSGT</sequence>
<proteinExistence type="inferred from homology"/>
<dbReference type="RefSeq" id="WP_068463894.1">
    <property type="nucleotide sequence ID" value="NZ_JAEFBX010000001.1"/>
</dbReference>
<organism evidence="6 7">
    <name type="scientific">Hyphomicrobium sulfonivorans</name>
    <dbReference type="NCBI Taxonomy" id="121290"/>
    <lineage>
        <taxon>Bacteria</taxon>
        <taxon>Pseudomonadati</taxon>
        <taxon>Pseudomonadota</taxon>
        <taxon>Alphaproteobacteria</taxon>
        <taxon>Hyphomicrobiales</taxon>
        <taxon>Hyphomicrobiaceae</taxon>
        <taxon>Hyphomicrobium</taxon>
    </lineage>
</organism>
<name>A0A120CTV0_HYPSL</name>
<evidence type="ECO:0000256" key="2">
    <source>
        <dbReference type="ARBA" id="ARBA00022692"/>
    </source>
</evidence>
<feature type="transmembrane region" description="Helical" evidence="5">
    <location>
        <begin position="208"/>
        <end position="227"/>
    </location>
</feature>
<dbReference type="Pfam" id="PF01925">
    <property type="entry name" value="TauE"/>
    <property type="match status" value="1"/>
</dbReference>
<dbReference type="OrthoDB" id="9151526at2"/>